<dbReference type="PRINTS" id="PR00726">
    <property type="entry name" value="LEXASERPTASE"/>
</dbReference>
<accession>A0A2W4RL95</accession>
<dbReference type="InterPro" id="IPR036286">
    <property type="entry name" value="LexA/Signal_pep-like_sf"/>
</dbReference>
<proteinExistence type="inferred from homology"/>
<evidence type="ECO:0000313" key="9">
    <source>
        <dbReference type="EMBL" id="PZN84512.1"/>
    </source>
</evidence>
<dbReference type="EMBL" id="QJPH01000152">
    <property type="protein sequence ID" value="PZN84512.1"/>
    <property type="molecule type" value="Genomic_DNA"/>
</dbReference>
<evidence type="ECO:0000256" key="5">
    <source>
        <dbReference type="ARBA" id="ARBA00023204"/>
    </source>
</evidence>
<dbReference type="Gene3D" id="2.10.109.10">
    <property type="entry name" value="Umud Fragment, subunit A"/>
    <property type="match status" value="1"/>
</dbReference>
<keyword evidence="2" id="KW-0227">DNA damage</keyword>
<evidence type="ECO:0000259" key="8">
    <source>
        <dbReference type="Pfam" id="PF00717"/>
    </source>
</evidence>
<dbReference type="GO" id="GO:0003677">
    <property type="term" value="F:DNA binding"/>
    <property type="evidence" value="ECO:0007669"/>
    <property type="project" value="InterPro"/>
</dbReference>
<keyword evidence="4 7" id="KW-0068">Autocatalytic cleavage</keyword>
<sequence length="161" mass="17465">MNASLSTFIRKPGRAASLANVVVLGQADAAAKRLYLPLFLSRISAGFPSPADDYMEGTLSLDEHFVTRPEATFFLRVQGDSMIGVGIHDGDLLIVDKSLEPRHGSIVIAEVHGELTVKKLYRKNGEIALLAENPAYRAIPVSEESQLVVWGVVTSVVHALR</sequence>
<dbReference type="GO" id="GO:0016787">
    <property type="term" value="F:hydrolase activity"/>
    <property type="evidence" value="ECO:0007669"/>
    <property type="project" value="UniProtKB-KW"/>
</dbReference>
<evidence type="ECO:0000256" key="3">
    <source>
        <dbReference type="ARBA" id="ARBA00022801"/>
    </source>
</evidence>
<dbReference type="Pfam" id="PF00717">
    <property type="entry name" value="Peptidase_S24"/>
    <property type="match status" value="1"/>
</dbReference>
<dbReference type="PANTHER" id="PTHR33516:SF2">
    <property type="entry name" value="LEXA REPRESSOR-RELATED"/>
    <property type="match status" value="1"/>
</dbReference>
<keyword evidence="6" id="KW-0742">SOS response</keyword>
<dbReference type="InterPro" id="IPR050077">
    <property type="entry name" value="LexA_repressor"/>
</dbReference>
<dbReference type="GO" id="GO:0006281">
    <property type="term" value="P:DNA repair"/>
    <property type="evidence" value="ECO:0007669"/>
    <property type="project" value="UniProtKB-KW"/>
</dbReference>
<dbReference type="Proteomes" id="UP000249396">
    <property type="component" value="Unassembled WGS sequence"/>
</dbReference>
<dbReference type="SUPFAM" id="SSF51306">
    <property type="entry name" value="LexA/Signal peptidase"/>
    <property type="match status" value="1"/>
</dbReference>
<evidence type="ECO:0000256" key="4">
    <source>
        <dbReference type="ARBA" id="ARBA00022813"/>
    </source>
</evidence>
<evidence type="ECO:0000256" key="6">
    <source>
        <dbReference type="ARBA" id="ARBA00023236"/>
    </source>
</evidence>
<reference evidence="9 10" key="1">
    <citation type="journal article" date="2018" name="Aquat. Microb. Ecol.">
        <title>Gammaproteobacterial methanotrophs dominate.</title>
        <authorList>
            <person name="Rissanen A.J."/>
            <person name="Saarenheimo J."/>
            <person name="Tiirola M."/>
            <person name="Peura S."/>
            <person name="Aalto S.L."/>
            <person name="Karvinen A."/>
            <person name="Nykanen H."/>
        </authorList>
    </citation>
    <scope>NUCLEOTIDE SEQUENCE [LARGE SCALE GENOMIC DNA]</scope>
    <source>
        <strain evidence="9">AMbin10</strain>
    </source>
</reference>
<gene>
    <name evidence="9" type="ORF">DM484_02745</name>
</gene>
<name>A0A2W4RL95_9GAMM</name>
<feature type="domain" description="Peptidase S24/S26A/S26B/S26C" evidence="8">
    <location>
        <begin position="37"/>
        <end position="153"/>
    </location>
</feature>
<keyword evidence="3 7" id="KW-0378">Hydrolase</keyword>
<dbReference type="GO" id="GO:0009432">
    <property type="term" value="P:SOS response"/>
    <property type="evidence" value="ECO:0007669"/>
    <property type="project" value="UniProtKB-KW"/>
</dbReference>
<dbReference type="GO" id="GO:0006355">
    <property type="term" value="P:regulation of DNA-templated transcription"/>
    <property type="evidence" value="ECO:0007669"/>
    <property type="project" value="InterPro"/>
</dbReference>
<evidence type="ECO:0000313" key="10">
    <source>
        <dbReference type="Proteomes" id="UP000249396"/>
    </source>
</evidence>
<evidence type="ECO:0000256" key="7">
    <source>
        <dbReference type="RuleBase" id="RU003991"/>
    </source>
</evidence>
<dbReference type="CDD" id="cd06529">
    <property type="entry name" value="S24_LexA-like"/>
    <property type="match status" value="1"/>
</dbReference>
<organism evidence="9 10">
    <name type="scientific">Candidatus Methylumidiphilus alinenensis</name>
    <dbReference type="NCBI Taxonomy" id="2202197"/>
    <lineage>
        <taxon>Bacteria</taxon>
        <taxon>Pseudomonadati</taxon>
        <taxon>Pseudomonadota</taxon>
        <taxon>Gammaproteobacteria</taxon>
        <taxon>Methylococcales</taxon>
        <taxon>Candidatus Methylumidiphilus</taxon>
    </lineage>
</organism>
<dbReference type="InterPro" id="IPR015927">
    <property type="entry name" value="Peptidase_S24_S26A/B/C"/>
</dbReference>
<dbReference type="AlphaFoldDB" id="A0A2W4RL95"/>
<keyword evidence="5" id="KW-0234">DNA repair</keyword>
<dbReference type="InterPro" id="IPR039418">
    <property type="entry name" value="LexA-like"/>
</dbReference>
<dbReference type="NCBIfam" id="NF007621">
    <property type="entry name" value="PRK10276.1"/>
    <property type="match status" value="1"/>
</dbReference>
<comment type="similarity">
    <text evidence="1 7">Belongs to the peptidase S24 family.</text>
</comment>
<comment type="caution">
    <text evidence="9">The sequence shown here is derived from an EMBL/GenBank/DDBJ whole genome shotgun (WGS) entry which is preliminary data.</text>
</comment>
<evidence type="ECO:0000256" key="2">
    <source>
        <dbReference type="ARBA" id="ARBA00022763"/>
    </source>
</evidence>
<dbReference type="PANTHER" id="PTHR33516">
    <property type="entry name" value="LEXA REPRESSOR"/>
    <property type="match status" value="1"/>
</dbReference>
<dbReference type="InterPro" id="IPR006197">
    <property type="entry name" value="Peptidase_S24_LexA"/>
</dbReference>
<evidence type="ECO:0000256" key="1">
    <source>
        <dbReference type="ARBA" id="ARBA00007484"/>
    </source>
</evidence>
<protein>
    <recommendedName>
        <fullName evidence="8">Peptidase S24/S26A/S26B/S26C domain-containing protein</fullName>
    </recommendedName>
</protein>